<proteinExistence type="predicted"/>
<name>A0A3Q8Q3U9_9VIRU</name>
<evidence type="ECO:0000313" key="1">
    <source>
        <dbReference type="EMBL" id="AZI75837.1"/>
    </source>
</evidence>
<dbReference type="Proteomes" id="UP000269193">
    <property type="component" value="Segment"/>
</dbReference>
<evidence type="ECO:0000313" key="2">
    <source>
        <dbReference type="Proteomes" id="UP000269193"/>
    </source>
</evidence>
<keyword evidence="2" id="KW-1185">Reference proteome</keyword>
<protein>
    <submittedName>
        <fullName evidence="1">Uncharacterized protein</fullName>
    </submittedName>
</protein>
<organism evidence="1 2">
    <name type="scientific">Sulfolobales Beppu filamentous virus 3</name>
    <dbReference type="NCBI Taxonomy" id="2493124"/>
    <lineage>
        <taxon>Viruses</taxon>
        <taxon>Adnaviria</taxon>
        <taxon>Zilligvirae</taxon>
        <taxon>Taleaviricota</taxon>
        <taxon>Tokiviricetes</taxon>
        <taxon>Ligamenvirales</taxon>
        <taxon>Lipothrixviridae</taxon>
        <taxon>Deltalipothrixvirus</taxon>
        <taxon>Deltalipothrixvirus beppuense</taxon>
        <taxon>Deltalipothrixvirus SBFV3</taxon>
    </lineage>
</organism>
<sequence length="82" mass="9312">MERELKNILDYLCNKVNKANGKCEYGDVNVYFKIPLNAVTLFYYAINTVKISINDDMITLEGFEVVGVTIDNDMLSITLLRG</sequence>
<gene>
    <name evidence="1" type="ORF">SBFV3_gp02</name>
</gene>
<dbReference type="EMBL" id="MK064564">
    <property type="protein sequence ID" value="AZI75837.1"/>
    <property type="molecule type" value="Genomic_DNA"/>
</dbReference>
<accession>A0A3Q8Q3U9</accession>
<reference evidence="1 2" key="1">
    <citation type="journal article" date="2018" name="Environ. Microbiol.">
        <title>New archaeal viruses discovered by metagenomic analysis of viral communities in enrichment cultures.</title>
        <authorList>
            <person name="Liu Y."/>
            <person name="Brandt D."/>
            <person name="Ishino S."/>
            <person name="Ishino Y."/>
            <person name="Koonin E.V."/>
            <person name="Kalinowski J."/>
            <person name="Krupovic M."/>
            <person name="Prangishvili D."/>
        </authorList>
    </citation>
    <scope>NUCLEOTIDE SEQUENCE [LARGE SCALE GENOMIC DNA]</scope>
</reference>